<feature type="transmembrane region" description="Helical" evidence="5">
    <location>
        <begin position="67"/>
        <end position="91"/>
    </location>
</feature>
<proteinExistence type="predicted"/>
<feature type="transmembrane region" description="Helical" evidence="5">
    <location>
        <begin position="35"/>
        <end position="61"/>
    </location>
</feature>
<feature type="transmembrane region" description="Helical" evidence="5">
    <location>
        <begin position="134"/>
        <end position="154"/>
    </location>
</feature>
<evidence type="ECO:0000259" key="6">
    <source>
        <dbReference type="Pfam" id="PF04893"/>
    </source>
</evidence>
<dbReference type="InterPro" id="IPR006977">
    <property type="entry name" value="Yip1_dom"/>
</dbReference>
<evidence type="ECO:0000256" key="4">
    <source>
        <dbReference type="ARBA" id="ARBA00023136"/>
    </source>
</evidence>
<feature type="domain" description="Yip1" evidence="6">
    <location>
        <begin position="9"/>
        <end position="177"/>
    </location>
</feature>
<name>A0A0D0LF30_VARPD</name>
<keyword evidence="4 5" id="KW-0472">Membrane</keyword>
<protein>
    <recommendedName>
        <fullName evidence="6">Yip1 domain-containing protein</fullName>
    </recommendedName>
</protein>
<reference evidence="7 8" key="1">
    <citation type="submission" date="2014-12" db="EMBL/GenBank/DDBJ databases">
        <title>16Stimator: statistical estimation of ribosomal gene copy numbers from draft genome assemblies.</title>
        <authorList>
            <person name="Perisin M.A."/>
            <person name="Vetter M."/>
            <person name="Gilbert J.A."/>
            <person name="Bergelson J."/>
        </authorList>
    </citation>
    <scope>NUCLEOTIDE SEQUENCE [LARGE SCALE GENOMIC DNA]</scope>
    <source>
        <strain evidence="7 8">MEDvA23</strain>
    </source>
</reference>
<dbReference type="Pfam" id="PF04893">
    <property type="entry name" value="Yip1"/>
    <property type="match status" value="1"/>
</dbReference>
<keyword evidence="3 5" id="KW-1133">Transmembrane helix</keyword>
<feature type="transmembrane region" description="Helical" evidence="5">
    <location>
        <begin position="111"/>
        <end position="128"/>
    </location>
</feature>
<organism evidence="7 8">
    <name type="scientific">Variovorax paradoxus</name>
    <dbReference type="NCBI Taxonomy" id="34073"/>
    <lineage>
        <taxon>Bacteria</taxon>
        <taxon>Pseudomonadati</taxon>
        <taxon>Pseudomonadota</taxon>
        <taxon>Betaproteobacteria</taxon>
        <taxon>Burkholderiales</taxon>
        <taxon>Comamonadaceae</taxon>
        <taxon>Variovorax</taxon>
    </lineage>
</organism>
<dbReference type="RefSeq" id="WP_042582794.1">
    <property type="nucleotide sequence ID" value="NZ_JXQQ01000136.1"/>
</dbReference>
<comment type="caution">
    <text evidence="7">The sequence shown here is derived from an EMBL/GenBank/DDBJ whole genome shotgun (WGS) entry which is preliminary data.</text>
</comment>
<feature type="transmembrane region" description="Helical" evidence="5">
    <location>
        <begin position="161"/>
        <end position="186"/>
    </location>
</feature>
<dbReference type="Proteomes" id="UP000032067">
    <property type="component" value="Unassembled WGS sequence"/>
</dbReference>
<evidence type="ECO:0000256" key="5">
    <source>
        <dbReference type="SAM" id="Phobius"/>
    </source>
</evidence>
<evidence type="ECO:0000256" key="1">
    <source>
        <dbReference type="ARBA" id="ARBA00004141"/>
    </source>
</evidence>
<dbReference type="EMBL" id="JXQQ01000136">
    <property type="protein sequence ID" value="KIQ16125.1"/>
    <property type="molecule type" value="Genomic_DNA"/>
</dbReference>
<evidence type="ECO:0000313" key="8">
    <source>
        <dbReference type="Proteomes" id="UP000032067"/>
    </source>
</evidence>
<evidence type="ECO:0000256" key="3">
    <source>
        <dbReference type="ARBA" id="ARBA00022989"/>
    </source>
</evidence>
<evidence type="ECO:0000313" key="7">
    <source>
        <dbReference type="EMBL" id="KIQ16125.1"/>
    </source>
</evidence>
<dbReference type="GO" id="GO:0016020">
    <property type="term" value="C:membrane"/>
    <property type="evidence" value="ECO:0007669"/>
    <property type="project" value="UniProtKB-SubCell"/>
</dbReference>
<dbReference type="AlphaFoldDB" id="A0A0D0LF30"/>
<evidence type="ECO:0000256" key="2">
    <source>
        <dbReference type="ARBA" id="ARBA00022692"/>
    </source>
</evidence>
<keyword evidence="2 5" id="KW-0812">Transmembrane</keyword>
<comment type="subcellular location">
    <subcellularLocation>
        <location evidence="1">Membrane</location>
        <topology evidence="1">Multi-pass membrane protein</topology>
    </subcellularLocation>
</comment>
<dbReference type="OrthoDB" id="9808452at2"/>
<accession>A0A0D0LF30</accession>
<sequence length="217" mass="22312">MNLVQRVQDVLLKPKATWPVIDAEPADAASLYKNYVMILALIPAVASFIGLSVVGLGAFGVNFRVPIVAGLANMIVGYVLSLVMVFVLALIIDAMAPTFEGTKNQVSALKLSAYSSTAAFVGGIFSLLPSLSVLGAVAALYGIYLLYLGLPVLMKCPVDKAIAYTAVVVVCAIVGGFVIAWVLALLTPSPARVGMGTGLGLAGEAVAVVQQLAAATT</sequence>
<gene>
    <name evidence="7" type="ORF">RT97_31475</name>
</gene>